<evidence type="ECO:0000256" key="1">
    <source>
        <dbReference type="SAM" id="Phobius"/>
    </source>
</evidence>
<evidence type="ECO:0000313" key="2">
    <source>
        <dbReference type="EMBL" id="MBC5725660.1"/>
    </source>
</evidence>
<dbReference type="EMBL" id="JACOPL010000018">
    <property type="protein sequence ID" value="MBC5726517.1"/>
    <property type="molecule type" value="Genomic_DNA"/>
</dbReference>
<dbReference type="Proteomes" id="UP000606499">
    <property type="component" value="Unassembled WGS sequence"/>
</dbReference>
<dbReference type="EMBL" id="JACOPL010000007">
    <property type="protein sequence ID" value="MBC5725660.1"/>
    <property type="molecule type" value="Genomic_DNA"/>
</dbReference>
<reference evidence="3" key="1">
    <citation type="submission" date="2020-08" db="EMBL/GenBank/DDBJ databases">
        <title>Genome public.</title>
        <authorList>
            <person name="Liu C."/>
            <person name="Sun Q."/>
        </authorList>
    </citation>
    <scope>NUCLEOTIDE SEQUENCE</scope>
    <source>
        <strain evidence="3">NSJ-28</strain>
    </source>
</reference>
<organism evidence="3 4">
    <name type="scientific">Agathobaculum faecis</name>
    <dbReference type="NCBI Taxonomy" id="2763013"/>
    <lineage>
        <taxon>Bacteria</taxon>
        <taxon>Bacillati</taxon>
        <taxon>Bacillota</taxon>
        <taxon>Clostridia</taxon>
        <taxon>Eubacteriales</taxon>
        <taxon>Butyricicoccaceae</taxon>
        <taxon>Agathobaculum</taxon>
    </lineage>
</organism>
<keyword evidence="1" id="KW-0812">Transmembrane</keyword>
<name>A0A923LYV7_9FIRM</name>
<keyword evidence="1" id="KW-1133">Transmembrane helix</keyword>
<feature type="non-terminal residue" evidence="3">
    <location>
        <position position="53"/>
    </location>
</feature>
<dbReference type="AlphaFoldDB" id="A0A923LYV7"/>
<accession>A0A923LYV7</accession>
<gene>
    <name evidence="2" type="ORF">H8S45_09360</name>
    <name evidence="3" type="ORF">H8S45_13755</name>
</gene>
<feature type="transmembrane region" description="Helical" evidence="1">
    <location>
        <begin position="30"/>
        <end position="48"/>
    </location>
</feature>
<protein>
    <submittedName>
        <fullName evidence="3">Uncharacterized protein</fullName>
    </submittedName>
</protein>
<keyword evidence="4" id="KW-1185">Reference proteome</keyword>
<evidence type="ECO:0000313" key="3">
    <source>
        <dbReference type="EMBL" id="MBC5726517.1"/>
    </source>
</evidence>
<evidence type="ECO:0000313" key="4">
    <source>
        <dbReference type="Proteomes" id="UP000606499"/>
    </source>
</evidence>
<comment type="caution">
    <text evidence="3">The sequence shown here is derived from an EMBL/GenBank/DDBJ whole genome shotgun (WGS) entry which is preliminary data.</text>
</comment>
<proteinExistence type="predicted"/>
<sequence length="53" mass="6052">MVEYLLDQLMELFNVDLSYFAERVPVIDDIANIFVAVGWALLIGNLAYQAMRS</sequence>
<keyword evidence="1" id="KW-0472">Membrane</keyword>